<dbReference type="Gene3D" id="3.30.2310.20">
    <property type="entry name" value="RelE-like"/>
    <property type="match status" value="1"/>
</dbReference>
<dbReference type="EMBL" id="JAJVKT010000014">
    <property type="protein sequence ID" value="MCE7509514.1"/>
    <property type="molecule type" value="Genomic_DNA"/>
</dbReference>
<gene>
    <name evidence="7" type="ORF">LZG35_12760</name>
</gene>
<keyword evidence="4" id="KW-0255">Endonuclease</keyword>
<dbReference type="RefSeq" id="WP_080530440.1">
    <property type="nucleotide sequence ID" value="NZ_CP012331.1"/>
</dbReference>
<name>A0A9Q3W5R7_9GAMM</name>
<keyword evidence="8" id="KW-1185">Reference proteome</keyword>
<dbReference type="KEGG" id="axe:P40_03440"/>
<dbReference type="NCBIfam" id="TIGR02116">
    <property type="entry name" value="toxin_Txe_YoeB"/>
    <property type="match status" value="1"/>
</dbReference>
<keyword evidence="5" id="KW-0378">Hydrolase</keyword>
<dbReference type="NCBIfam" id="TIGR02385">
    <property type="entry name" value="RelE_StbE"/>
    <property type="match status" value="1"/>
</dbReference>
<comment type="caution">
    <text evidence="7">The sequence shown here is derived from an EMBL/GenBank/DDBJ whole genome shotgun (WGS) entry which is preliminary data.</text>
</comment>
<evidence type="ECO:0000313" key="7">
    <source>
        <dbReference type="EMBL" id="MCE7509514.1"/>
    </source>
</evidence>
<evidence type="ECO:0000256" key="1">
    <source>
        <dbReference type="ARBA" id="ARBA00008172"/>
    </source>
</evidence>
<evidence type="ECO:0000256" key="6">
    <source>
        <dbReference type="ARBA" id="ARBA00030388"/>
    </source>
</evidence>
<dbReference type="SUPFAM" id="SSF143011">
    <property type="entry name" value="RelE-like"/>
    <property type="match status" value="1"/>
</dbReference>
<accession>A0A9Q3W5R7</accession>
<keyword evidence="3" id="KW-0540">Nuclease</keyword>
<dbReference type="InterPro" id="IPR035093">
    <property type="entry name" value="RelE/ParE_toxin_dom_sf"/>
</dbReference>
<comment type="similarity">
    <text evidence="1">Belongs to the YoeB family.</text>
</comment>
<dbReference type="AlphaFoldDB" id="A0A9Q3W5R7"/>
<dbReference type="Proteomes" id="UP001107961">
    <property type="component" value="Unassembled WGS sequence"/>
</dbReference>
<dbReference type="GO" id="GO:0045892">
    <property type="term" value="P:negative regulation of DNA-templated transcription"/>
    <property type="evidence" value="ECO:0007669"/>
    <property type="project" value="TreeGrafter"/>
</dbReference>
<reference evidence="7" key="1">
    <citation type="submission" date="2022-01" db="EMBL/GenBank/DDBJ databases">
        <authorList>
            <person name="Karlyshev A.V."/>
            <person name="Jaspars M."/>
        </authorList>
    </citation>
    <scope>NUCLEOTIDE SEQUENCE</scope>
    <source>
        <strain evidence="7">AGSA3-2</strain>
    </source>
</reference>
<evidence type="ECO:0000256" key="4">
    <source>
        <dbReference type="ARBA" id="ARBA00022759"/>
    </source>
</evidence>
<dbReference type="GO" id="GO:0004519">
    <property type="term" value="F:endonuclease activity"/>
    <property type="evidence" value="ECO:0007669"/>
    <property type="project" value="UniProtKB-KW"/>
</dbReference>
<dbReference type="InterPro" id="IPR009614">
    <property type="entry name" value="YoeB_toxin"/>
</dbReference>
<evidence type="ECO:0000313" key="8">
    <source>
        <dbReference type="Proteomes" id="UP001107961"/>
    </source>
</evidence>
<evidence type="ECO:0000256" key="2">
    <source>
        <dbReference type="ARBA" id="ARBA00022649"/>
    </source>
</evidence>
<evidence type="ECO:0000256" key="5">
    <source>
        <dbReference type="ARBA" id="ARBA00022801"/>
    </source>
</evidence>
<protein>
    <recommendedName>
        <fullName evidence="6">Putative mRNA interferase YoeB</fullName>
    </recommendedName>
</protein>
<dbReference type="Pfam" id="PF06769">
    <property type="entry name" value="YoeB_toxin"/>
    <property type="match status" value="1"/>
</dbReference>
<dbReference type="GO" id="GO:0016787">
    <property type="term" value="F:hydrolase activity"/>
    <property type="evidence" value="ECO:0007669"/>
    <property type="project" value="UniProtKB-KW"/>
</dbReference>
<sequence>MTWKLVYTRHAQKDARKLVSNGLKPKAQELLALLAEDPYRKPPPFEKLVGDLAGAYSRRINIQHRLVYQVLESERVVKVLRLWSHYE</sequence>
<dbReference type="GO" id="GO:0006401">
    <property type="term" value="P:RNA catabolic process"/>
    <property type="evidence" value="ECO:0007669"/>
    <property type="project" value="InterPro"/>
</dbReference>
<dbReference type="PANTHER" id="PTHR38039:SF1">
    <property type="entry name" value="TOXIN YOEB"/>
    <property type="match status" value="1"/>
</dbReference>
<organism evidence="7 8">
    <name type="scientific">Alloalcanivorax xenomutans</name>
    <dbReference type="NCBI Taxonomy" id="1094342"/>
    <lineage>
        <taxon>Bacteria</taxon>
        <taxon>Pseudomonadati</taxon>
        <taxon>Pseudomonadota</taxon>
        <taxon>Gammaproteobacteria</taxon>
        <taxon>Oceanospirillales</taxon>
        <taxon>Alcanivoracaceae</taxon>
        <taxon>Alloalcanivorax</taxon>
    </lineage>
</organism>
<dbReference type="PANTHER" id="PTHR38039">
    <property type="entry name" value="TOXIN YOEB"/>
    <property type="match status" value="1"/>
</dbReference>
<evidence type="ECO:0000256" key="3">
    <source>
        <dbReference type="ARBA" id="ARBA00022722"/>
    </source>
</evidence>
<dbReference type="InterPro" id="IPR007712">
    <property type="entry name" value="RelE/ParE_toxin"/>
</dbReference>
<proteinExistence type="inferred from homology"/>
<keyword evidence="2" id="KW-1277">Toxin-antitoxin system</keyword>